<name>A0A023FA02_TRIIF</name>
<reference evidence="2" key="1">
    <citation type="journal article" date="2014" name="PLoS Negl. Trop. Dis.">
        <title>An updated insight into the Sialotranscriptome of Triatoma infestans: developmental stage and geographic variations.</title>
        <authorList>
            <person name="Schwarz A."/>
            <person name="Medrano-Mercado N."/>
            <person name="Schaub G.A."/>
            <person name="Struchiner C.J."/>
            <person name="Bargues M.D."/>
            <person name="Levy M.Z."/>
            <person name="Ribeiro J.M."/>
        </authorList>
    </citation>
    <scope>NUCLEOTIDE SEQUENCE</scope>
    <source>
        <strain evidence="2">Chile</strain>
        <tissue evidence="2">Salivary glands</tissue>
    </source>
</reference>
<evidence type="ECO:0000313" key="2">
    <source>
        <dbReference type="EMBL" id="JAC18316.1"/>
    </source>
</evidence>
<dbReference type="Pfam" id="PF21672">
    <property type="entry name" value="COMM_HN"/>
    <property type="match status" value="1"/>
</dbReference>
<dbReference type="PANTHER" id="PTHR12333">
    <property type="entry name" value="COMM DOMAIN CONTAINING PROTEIN 10"/>
    <property type="match status" value="1"/>
</dbReference>
<protein>
    <recommendedName>
        <fullName evidence="1">COMM domain-containing protein</fullName>
    </recommendedName>
</protein>
<dbReference type="AlphaFoldDB" id="A0A023FA02"/>
<dbReference type="EMBL" id="GBBI01000396">
    <property type="protein sequence ID" value="JAC18316.1"/>
    <property type="molecule type" value="mRNA"/>
</dbReference>
<sequence>MASSKNWISLSTNLQAGVEIVNKLDNRKFHLFLNRVVKDMMQNPDSHKPFTDEEEEKLLDSLEINRNELNLLLHAAIVILAQATYSLINPEKLNDILMNTLKLTEEKANIFTNLWANDAKNLILKFKQKSVYTRKLQDISWLVNIEMSSDNNRQTFIPKAILQMKLSEDKGASDLTLDLNENQLSKLYNVLEDIQVALDALV</sequence>
<evidence type="ECO:0000259" key="1">
    <source>
        <dbReference type="PROSITE" id="PS51269"/>
    </source>
</evidence>
<organism evidence="2">
    <name type="scientific">Triatoma infestans</name>
    <name type="common">Assassin bug</name>
    <dbReference type="NCBI Taxonomy" id="30076"/>
    <lineage>
        <taxon>Eukaryota</taxon>
        <taxon>Metazoa</taxon>
        <taxon>Ecdysozoa</taxon>
        <taxon>Arthropoda</taxon>
        <taxon>Hexapoda</taxon>
        <taxon>Insecta</taxon>
        <taxon>Pterygota</taxon>
        <taxon>Neoptera</taxon>
        <taxon>Paraneoptera</taxon>
        <taxon>Hemiptera</taxon>
        <taxon>Heteroptera</taxon>
        <taxon>Panheteroptera</taxon>
        <taxon>Cimicomorpha</taxon>
        <taxon>Reduviidae</taxon>
        <taxon>Triatominae</taxon>
        <taxon>Triatoma</taxon>
    </lineage>
</organism>
<dbReference type="PROSITE" id="PS51269">
    <property type="entry name" value="COMM"/>
    <property type="match status" value="1"/>
</dbReference>
<proteinExistence type="evidence at transcript level"/>
<dbReference type="Pfam" id="PF07258">
    <property type="entry name" value="COMM_domain"/>
    <property type="match status" value="1"/>
</dbReference>
<dbReference type="PANTHER" id="PTHR12333:SF0">
    <property type="entry name" value="COMM DOMAIN-CONTAINING PROTEIN 10"/>
    <property type="match status" value="1"/>
</dbReference>
<dbReference type="InterPro" id="IPR017920">
    <property type="entry name" value="COMM"/>
</dbReference>
<accession>A0A023FA02</accession>
<feature type="domain" description="COMM" evidence="1">
    <location>
        <begin position="135"/>
        <end position="202"/>
    </location>
</feature>
<dbReference type="InterPro" id="IPR037361">
    <property type="entry name" value="COMMD10"/>
</dbReference>